<dbReference type="RefSeq" id="WP_131331514.1">
    <property type="nucleotide sequence ID" value="NZ_CP044016.1"/>
</dbReference>
<dbReference type="Proteomes" id="UP000292424">
    <property type="component" value="Chromosome"/>
</dbReference>
<name>A0A5P2G8A4_9BACT</name>
<dbReference type="PANTHER" id="PTHR42964">
    <property type="entry name" value="ENOYL-COA HYDRATASE"/>
    <property type="match status" value="1"/>
</dbReference>
<dbReference type="InterPro" id="IPR051683">
    <property type="entry name" value="Enoyl-CoA_Hydratase/Isomerase"/>
</dbReference>
<evidence type="ECO:0000313" key="2">
    <source>
        <dbReference type="EMBL" id="QES90529.1"/>
    </source>
</evidence>
<dbReference type="AlphaFoldDB" id="A0A5P2G8A4"/>
<dbReference type="Pfam" id="PF00378">
    <property type="entry name" value="ECH_1"/>
    <property type="match status" value="1"/>
</dbReference>
<dbReference type="KEGG" id="arac:E0W69_018320"/>
<dbReference type="GO" id="GO:0016853">
    <property type="term" value="F:isomerase activity"/>
    <property type="evidence" value="ECO:0007669"/>
    <property type="project" value="UniProtKB-KW"/>
</dbReference>
<dbReference type="OrthoDB" id="638407at2"/>
<evidence type="ECO:0000256" key="1">
    <source>
        <dbReference type="ARBA" id="ARBA00005254"/>
    </source>
</evidence>
<gene>
    <name evidence="2" type="ORF">E0W69_018320</name>
</gene>
<dbReference type="EMBL" id="CP044016">
    <property type="protein sequence ID" value="QES90529.1"/>
    <property type="molecule type" value="Genomic_DNA"/>
</dbReference>
<accession>A0A5P2G8A4</accession>
<dbReference type="InterPro" id="IPR001753">
    <property type="entry name" value="Enoyl-CoA_hydra/iso"/>
</dbReference>
<organism evidence="2 3">
    <name type="scientific">Rhizosphaericola mali</name>
    <dbReference type="NCBI Taxonomy" id="2545455"/>
    <lineage>
        <taxon>Bacteria</taxon>
        <taxon>Pseudomonadati</taxon>
        <taxon>Bacteroidota</taxon>
        <taxon>Chitinophagia</taxon>
        <taxon>Chitinophagales</taxon>
        <taxon>Chitinophagaceae</taxon>
        <taxon>Rhizosphaericola</taxon>
    </lineage>
</organism>
<evidence type="ECO:0000313" key="3">
    <source>
        <dbReference type="Proteomes" id="UP000292424"/>
    </source>
</evidence>
<sequence>MAEDNKDITQGYVRSSVRNHIATIEFYHPKGNSLPGKLLEDLAIAVQSAGNSAEAKVVVLRSIEHDVFCSGTLLEELIPMKTPEEGFKFFSGFARVINAMRKCPKFIVVAVHGKCVGGGVGLVAAADYAIALEGADVRLSELCIGFGPFTIGPAIQRKMGLSAFSQLAIDAHLWRSADWARRKGLYAELHPNKRSMEDSITRLSTSLSQVDPKVTEEMKKSLWVGTENWDTLLEEKARISSKLVVMDQAREYLEKMKKSVVF</sequence>
<protein>
    <submittedName>
        <fullName evidence="2">Enoyl-CoA hydratase/isomerase family protein</fullName>
    </submittedName>
</protein>
<proteinExistence type="inferred from homology"/>
<keyword evidence="2" id="KW-0413">Isomerase</keyword>
<dbReference type="CDD" id="cd06558">
    <property type="entry name" value="crotonase-like"/>
    <property type="match status" value="1"/>
</dbReference>
<dbReference type="PANTHER" id="PTHR42964:SF1">
    <property type="entry name" value="POLYKETIDE BIOSYNTHESIS ENOYL-COA HYDRATASE PKSH-RELATED"/>
    <property type="match status" value="1"/>
</dbReference>
<reference evidence="2 3" key="1">
    <citation type="submission" date="2019-09" db="EMBL/GenBank/DDBJ databases">
        <title>Complete genome sequence of Arachidicoccus sp. B3-10 isolated from apple orchard soil.</title>
        <authorList>
            <person name="Kim H.S."/>
            <person name="Han K.-I."/>
            <person name="Suh M.K."/>
            <person name="Lee K.C."/>
            <person name="Eom M.K."/>
            <person name="Kim J.-S."/>
            <person name="Kang S.W."/>
            <person name="Sin Y."/>
            <person name="Lee J.-S."/>
        </authorList>
    </citation>
    <scope>NUCLEOTIDE SEQUENCE [LARGE SCALE GENOMIC DNA]</scope>
    <source>
        <strain evidence="2 3">B3-10</strain>
    </source>
</reference>
<dbReference type="SUPFAM" id="SSF52096">
    <property type="entry name" value="ClpP/crotonase"/>
    <property type="match status" value="1"/>
</dbReference>
<dbReference type="Gene3D" id="3.90.226.10">
    <property type="entry name" value="2-enoyl-CoA Hydratase, Chain A, domain 1"/>
    <property type="match status" value="1"/>
</dbReference>
<keyword evidence="3" id="KW-1185">Reference proteome</keyword>
<dbReference type="InterPro" id="IPR029045">
    <property type="entry name" value="ClpP/crotonase-like_dom_sf"/>
</dbReference>
<comment type="similarity">
    <text evidence="1">Belongs to the enoyl-CoA hydratase/isomerase family.</text>
</comment>